<dbReference type="InterPro" id="IPR010684">
    <property type="entry name" value="RNA_pol_II_trans_fac_SIII_A"/>
</dbReference>
<dbReference type="Proteomes" id="UP001310890">
    <property type="component" value="Unassembled WGS sequence"/>
</dbReference>
<reference evidence="2" key="1">
    <citation type="submission" date="2023-08" db="EMBL/GenBank/DDBJ databases">
        <title>Black Yeasts Isolated from many extreme environments.</title>
        <authorList>
            <person name="Coleine C."/>
            <person name="Stajich J.E."/>
            <person name="Selbmann L."/>
        </authorList>
    </citation>
    <scope>NUCLEOTIDE SEQUENCE</scope>
    <source>
        <strain evidence="2">CCFEE 5401</strain>
    </source>
</reference>
<protein>
    <recommendedName>
        <fullName evidence="4">Elongin-A</fullName>
    </recommendedName>
</protein>
<sequence length="404" mass="44789">MSTGAPTLLSAALRGTMRNISNVTDVADIPYTMILPVLKRIQNPSQLHQIETKSPQIADADAELWKSFIARDVPNWQSKIFEPANPRSWHKVYAKLMRAEKRLQERSVKQLEAAMGGITKAKEAKAITFLDTIIQEPRPAGTRLPAPKNARGRDVVSRLREENRQHARNVRMNMGLPVRGEMQTVRSAREQIRVAPRQMVRDLLAPGKMAPMHMPSDWMPTPKTVLVAPRKDAARQAVQVRVAEEAQLRAKKLVGGRDGGAGMVGARRVDMGRTMEEREARLRALTQRGKVESPDEKGMESMEARDARLRALAQPKLRASPSAPVKPAAVVTPPARSPLTAPTSQKRKLDDTECNTISPPTTSSSDTKSASIAMQRARPCPVPETIKRRPAPSPMLPMKRRKVV</sequence>
<dbReference type="GO" id="GO:0006368">
    <property type="term" value="P:transcription elongation by RNA polymerase II"/>
    <property type="evidence" value="ECO:0007669"/>
    <property type="project" value="InterPro"/>
</dbReference>
<dbReference type="PANTHER" id="PTHR15141:SF76">
    <property type="entry name" value="TRANSCRIPTION ELONGATION FACTOR B POLYPEPTIDE 3"/>
    <property type="match status" value="1"/>
</dbReference>
<comment type="caution">
    <text evidence="2">The sequence shown here is derived from an EMBL/GenBank/DDBJ whole genome shotgun (WGS) entry which is preliminary data.</text>
</comment>
<feature type="compositionally biased region" description="Low complexity" evidence="1">
    <location>
        <begin position="319"/>
        <end position="334"/>
    </location>
</feature>
<dbReference type="EMBL" id="JAVRRL010000012">
    <property type="protein sequence ID" value="KAK5115520.1"/>
    <property type="molecule type" value="Genomic_DNA"/>
</dbReference>
<proteinExistence type="predicted"/>
<feature type="compositionally biased region" description="Basic and acidic residues" evidence="1">
    <location>
        <begin position="289"/>
        <end position="302"/>
    </location>
</feature>
<name>A0AAN7TM32_9PEZI</name>
<evidence type="ECO:0000313" key="2">
    <source>
        <dbReference type="EMBL" id="KAK5115520.1"/>
    </source>
</evidence>
<dbReference type="GO" id="GO:0070449">
    <property type="term" value="C:elongin complex"/>
    <property type="evidence" value="ECO:0007669"/>
    <property type="project" value="InterPro"/>
</dbReference>
<feature type="region of interest" description="Disordered" evidence="1">
    <location>
        <begin position="283"/>
        <end position="302"/>
    </location>
</feature>
<accession>A0AAN7TM32</accession>
<gene>
    <name evidence="2" type="ORF">LTR62_001179</name>
</gene>
<dbReference type="Gene3D" id="6.10.250.3180">
    <property type="match status" value="1"/>
</dbReference>
<dbReference type="InterPro" id="IPR051870">
    <property type="entry name" value="Elongin-A_domain"/>
</dbReference>
<evidence type="ECO:0008006" key="4">
    <source>
        <dbReference type="Google" id="ProtNLM"/>
    </source>
</evidence>
<organism evidence="2 3">
    <name type="scientific">Meristemomyces frigidus</name>
    <dbReference type="NCBI Taxonomy" id="1508187"/>
    <lineage>
        <taxon>Eukaryota</taxon>
        <taxon>Fungi</taxon>
        <taxon>Dikarya</taxon>
        <taxon>Ascomycota</taxon>
        <taxon>Pezizomycotina</taxon>
        <taxon>Dothideomycetes</taxon>
        <taxon>Dothideomycetidae</taxon>
        <taxon>Mycosphaerellales</taxon>
        <taxon>Teratosphaeriaceae</taxon>
        <taxon>Meristemomyces</taxon>
    </lineage>
</organism>
<dbReference type="PANTHER" id="PTHR15141">
    <property type="entry name" value="TRANSCRIPTION ELONGATION FACTOR B POLYPEPTIDE 3"/>
    <property type="match status" value="1"/>
</dbReference>
<feature type="compositionally biased region" description="Low complexity" evidence="1">
    <location>
        <begin position="356"/>
        <end position="373"/>
    </location>
</feature>
<dbReference type="AlphaFoldDB" id="A0AAN7TM32"/>
<feature type="region of interest" description="Disordered" evidence="1">
    <location>
        <begin position="316"/>
        <end position="404"/>
    </location>
</feature>
<evidence type="ECO:0000313" key="3">
    <source>
        <dbReference type="Proteomes" id="UP001310890"/>
    </source>
</evidence>
<evidence type="ECO:0000256" key="1">
    <source>
        <dbReference type="SAM" id="MobiDB-lite"/>
    </source>
</evidence>
<dbReference type="Pfam" id="PF06881">
    <property type="entry name" value="Elongin_A"/>
    <property type="match status" value="1"/>
</dbReference>